<accession>A0A8H7DJX7</accession>
<dbReference type="OrthoDB" id="3056666at2759"/>
<organism evidence="2 3">
    <name type="scientific">Mycena sanguinolenta</name>
    <dbReference type="NCBI Taxonomy" id="230812"/>
    <lineage>
        <taxon>Eukaryota</taxon>
        <taxon>Fungi</taxon>
        <taxon>Dikarya</taxon>
        <taxon>Basidiomycota</taxon>
        <taxon>Agaricomycotina</taxon>
        <taxon>Agaricomycetes</taxon>
        <taxon>Agaricomycetidae</taxon>
        <taxon>Agaricales</taxon>
        <taxon>Marasmiineae</taxon>
        <taxon>Mycenaceae</taxon>
        <taxon>Mycena</taxon>
    </lineage>
</organism>
<protein>
    <submittedName>
        <fullName evidence="2">Uncharacterized protein</fullName>
    </submittedName>
</protein>
<sequence length="333" mass="36774">MDNDSTASGSTSVPLSCSTGSLITISNPIPATIPRPFYFVPQYNYHGLPFALLPPDIQSFLTSYGLDNPAVYDTAAVASVREWLTDNFMQKADRQCELIAYNNVKYNILRTVHPPEYPLLTELVTEFWNEVLPQLREHLAAYLVKADALVWADVAAREGGPDALSVEDVLRYRSLQIQPVVDLITDRMVDLYAWSAEMWMRGWRSDGYTTYQIQPPVADEEVPFVGEKEEAEVEEKEEAAPSVPCRVDTPSPTIGSPTAHSSPVEPRTPPCEAFTPESSGSSPRSPRRVASPPSPSSPTRARGSSRMQWLATAPTKHPKLGVKCSSPGPQRTR</sequence>
<proteinExistence type="predicted"/>
<evidence type="ECO:0000313" key="3">
    <source>
        <dbReference type="Proteomes" id="UP000623467"/>
    </source>
</evidence>
<feature type="compositionally biased region" description="Polar residues" evidence="1">
    <location>
        <begin position="250"/>
        <end position="261"/>
    </location>
</feature>
<keyword evidence="3" id="KW-1185">Reference proteome</keyword>
<dbReference type="AlphaFoldDB" id="A0A8H7DJX7"/>
<dbReference type="EMBL" id="JACAZH010000001">
    <property type="protein sequence ID" value="KAF7376945.1"/>
    <property type="molecule type" value="Genomic_DNA"/>
</dbReference>
<feature type="region of interest" description="Disordered" evidence="1">
    <location>
        <begin position="219"/>
        <end position="333"/>
    </location>
</feature>
<name>A0A8H7DJX7_9AGAR</name>
<reference evidence="2" key="1">
    <citation type="submission" date="2020-05" db="EMBL/GenBank/DDBJ databases">
        <title>Mycena genomes resolve the evolution of fungal bioluminescence.</title>
        <authorList>
            <person name="Tsai I.J."/>
        </authorList>
    </citation>
    <scope>NUCLEOTIDE SEQUENCE</scope>
    <source>
        <strain evidence="2">160909Yilan</strain>
    </source>
</reference>
<dbReference type="Proteomes" id="UP000623467">
    <property type="component" value="Unassembled WGS sequence"/>
</dbReference>
<evidence type="ECO:0000313" key="2">
    <source>
        <dbReference type="EMBL" id="KAF7376945.1"/>
    </source>
</evidence>
<feature type="compositionally biased region" description="Low complexity" evidence="1">
    <location>
        <begin position="278"/>
        <end position="306"/>
    </location>
</feature>
<evidence type="ECO:0000256" key="1">
    <source>
        <dbReference type="SAM" id="MobiDB-lite"/>
    </source>
</evidence>
<comment type="caution">
    <text evidence="2">The sequence shown here is derived from an EMBL/GenBank/DDBJ whole genome shotgun (WGS) entry which is preliminary data.</text>
</comment>
<gene>
    <name evidence="2" type="ORF">MSAN_00112300</name>
</gene>